<dbReference type="GO" id="GO:0098542">
    <property type="term" value="P:defense response to other organism"/>
    <property type="evidence" value="ECO:0007669"/>
    <property type="project" value="InterPro"/>
</dbReference>
<dbReference type="InterPro" id="IPR044839">
    <property type="entry name" value="NDR1-like"/>
</dbReference>
<reference evidence="8 9" key="1">
    <citation type="journal article" date="2021" name="Hortic Res">
        <title>The domestication of Cucurbita argyrosperma as revealed by the genome of its wild relative.</title>
        <authorList>
            <person name="Barrera-Redondo J."/>
            <person name="Sanchez-de la Vega G."/>
            <person name="Aguirre-Liguori J.A."/>
            <person name="Castellanos-Morales G."/>
            <person name="Gutierrez-Guerrero Y.T."/>
            <person name="Aguirre-Dugua X."/>
            <person name="Aguirre-Planter E."/>
            <person name="Tenaillon M.I."/>
            <person name="Lira-Saade R."/>
            <person name="Eguiarte L.E."/>
        </authorList>
    </citation>
    <scope>NUCLEOTIDE SEQUENCE [LARGE SCALE GENOMIC DNA]</scope>
    <source>
        <strain evidence="8">JBR-2021</strain>
    </source>
</reference>
<evidence type="ECO:0000256" key="3">
    <source>
        <dbReference type="ARBA" id="ARBA00022989"/>
    </source>
</evidence>
<keyword evidence="3 6" id="KW-1133">Transmembrane helix</keyword>
<dbReference type="EMBL" id="JAGKQH010000020">
    <property type="protein sequence ID" value="KAG6570467.1"/>
    <property type="molecule type" value="Genomic_DNA"/>
</dbReference>
<protein>
    <submittedName>
        <fullName evidence="8">NDR1/HIN1-like protein 10</fullName>
    </submittedName>
</protein>
<comment type="subcellular location">
    <subcellularLocation>
        <location evidence="1">Membrane</location>
        <topology evidence="1">Single-pass membrane protein</topology>
    </subcellularLocation>
</comment>
<keyword evidence="9" id="KW-1185">Reference proteome</keyword>
<dbReference type="GO" id="GO:0005886">
    <property type="term" value="C:plasma membrane"/>
    <property type="evidence" value="ECO:0007669"/>
    <property type="project" value="TreeGrafter"/>
</dbReference>
<name>A0AAV6LU50_9ROSI</name>
<keyword evidence="2 6" id="KW-0812">Transmembrane</keyword>
<dbReference type="Proteomes" id="UP000685013">
    <property type="component" value="Chromosome 20"/>
</dbReference>
<evidence type="ECO:0000313" key="8">
    <source>
        <dbReference type="EMBL" id="KAG6570467.1"/>
    </source>
</evidence>
<evidence type="ECO:0000259" key="7">
    <source>
        <dbReference type="Pfam" id="PF03168"/>
    </source>
</evidence>
<feature type="domain" description="Late embryogenesis abundant protein LEA-2 subgroup" evidence="7">
    <location>
        <begin position="118"/>
        <end position="211"/>
    </location>
</feature>
<evidence type="ECO:0000313" key="9">
    <source>
        <dbReference type="Proteomes" id="UP000685013"/>
    </source>
</evidence>
<sequence>MADPSRPVTGYPAYPNGRPPSSNSQPHGQAYPYAAPPYSYPTQYANPYDSTHQNARLSFLRAIIAGIIVVFIITAIILFIIWLVLRPQLPEFRVDSFQVTNFSAASQSLSALWFVGFSVFNPNKKMTISYDIVEPTVFYKNEFLSQTRVPPFTQDKRTQTAVNATLSALNAYIETSSVNEINDDRRRGTVQFNVVVSARVGFRAGWWRTRRRLLRVLCEDLSVGLSSSNSSTSDSRFGDAVSRPWTEERTQGFISSLNKTSPDVRLIVLTVTAHEFELERRDGGVYHWCQAI</sequence>
<evidence type="ECO:0000256" key="6">
    <source>
        <dbReference type="SAM" id="Phobius"/>
    </source>
</evidence>
<evidence type="ECO:0000256" key="2">
    <source>
        <dbReference type="ARBA" id="ARBA00022692"/>
    </source>
</evidence>
<proteinExistence type="predicted"/>
<evidence type="ECO:0000256" key="5">
    <source>
        <dbReference type="SAM" id="MobiDB-lite"/>
    </source>
</evidence>
<dbReference type="InterPro" id="IPR004864">
    <property type="entry name" value="LEA_2"/>
</dbReference>
<keyword evidence="4 6" id="KW-0472">Membrane</keyword>
<dbReference type="PANTHER" id="PTHR31234">
    <property type="entry name" value="LATE EMBRYOGENESIS ABUNDANT (LEA) HYDROXYPROLINE-RICH GLYCOPROTEIN FAMILY"/>
    <property type="match status" value="1"/>
</dbReference>
<accession>A0AAV6LU50</accession>
<feature type="transmembrane region" description="Helical" evidence="6">
    <location>
        <begin position="62"/>
        <end position="85"/>
    </location>
</feature>
<dbReference type="AlphaFoldDB" id="A0AAV6LU50"/>
<feature type="transmembrane region" description="Helical" evidence="6">
    <location>
        <begin position="97"/>
        <end position="120"/>
    </location>
</feature>
<organism evidence="8 9">
    <name type="scientific">Cucurbita argyrosperma subsp. sororia</name>
    <dbReference type="NCBI Taxonomy" id="37648"/>
    <lineage>
        <taxon>Eukaryota</taxon>
        <taxon>Viridiplantae</taxon>
        <taxon>Streptophyta</taxon>
        <taxon>Embryophyta</taxon>
        <taxon>Tracheophyta</taxon>
        <taxon>Spermatophyta</taxon>
        <taxon>Magnoliopsida</taxon>
        <taxon>eudicotyledons</taxon>
        <taxon>Gunneridae</taxon>
        <taxon>Pentapetalae</taxon>
        <taxon>rosids</taxon>
        <taxon>fabids</taxon>
        <taxon>Cucurbitales</taxon>
        <taxon>Cucurbitaceae</taxon>
        <taxon>Cucurbiteae</taxon>
        <taxon>Cucurbita</taxon>
    </lineage>
</organism>
<comment type="caution">
    <text evidence="8">The sequence shown here is derived from an EMBL/GenBank/DDBJ whole genome shotgun (WGS) entry which is preliminary data.</text>
</comment>
<dbReference type="Pfam" id="PF03168">
    <property type="entry name" value="LEA_2"/>
    <property type="match status" value="1"/>
</dbReference>
<feature type="region of interest" description="Disordered" evidence="5">
    <location>
        <begin position="1"/>
        <end position="28"/>
    </location>
</feature>
<feature type="non-terminal residue" evidence="8">
    <location>
        <position position="1"/>
    </location>
</feature>
<dbReference type="PANTHER" id="PTHR31234:SF55">
    <property type="entry name" value="LATE EMBRYOGENESIS ABUNDANT (LEA) HYDROXYPROLINE-RICH GLYCOPROTEIN FAMILY"/>
    <property type="match status" value="1"/>
</dbReference>
<evidence type="ECO:0000256" key="1">
    <source>
        <dbReference type="ARBA" id="ARBA00004167"/>
    </source>
</evidence>
<gene>
    <name evidence="8" type="primary">NHL10</name>
    <name evidence="8" type="ORF">SDJN03_29382</name>
</gene>
<evidence type="ECO:0000256" key="4">
    <source>
        <dbReference type="ARBA" id="ARBA00023136"/>
    </source>
</evidence>